<comment type="similarity">
    <text evidence="2">Belongs to the TOM1 family.</text>
</comment>
<dbReference type="AlphaFoldDB" id="A0A8J5HIM2"/>
<gene>
    <name evidence="9" type="ORF">ZIOFF_010310</name>
</gene>
<evidence type="ECO:0000256" key="6">
    <source>
        <dbReference type="SAM" id="MobiDB-lite"/>
    </source>
</evidence>
<dbReference type="Gene3D" id="1.25.40.90">
    <property type="match status" value="1"/>
</dbReference>
<comment type="caution">
    <text evidence="9">The sequence shown here is derived from an EMBL/GenBank/DDBJ whole genome shotgun (WGS) entry which is preliminary data.</text>
</comment>
<dbReference type="FunFam" id="1.25.40.90:FF:000028">
    <property type="entry name" value="TOM1-like protein 2"/>
    <property type="match status" value="1"/>
</dbReference>
<evidence type="ECO:0000256" key="3">
    <source>
        <dbReference type="ARBA" id="ARBA00022448"/>
    </source>
</evidence>
<keyword evidence="3" id="KW-0813">Transport</keyword>
<dbReference type="Pfam" id="PF00790">
    <property type="entry name" value="VHS"/>
    <property type="match status" value="1"/>
</dbReference>
<reference evidence="9 10" key="1">
    <citation type="submission" date="2020-08" db="EMBL/GenBank/DDBJ databases">
        <title>Plant Genome Project.</title>
        <authorList>
            <person name="Zhang R.-G."/>
        </authorList>
    </citation>
    <scope>NUCLEOTIDE SEQUENCE [LARGE SCALE GENOMIC DNA]</scope>
    <source>
        <tissue evidence="9">Rhizome</tissue>
    </source>
</reference>
<dbReference type="GO" id="GO:0005737">
    <property type="term" value="C:cytoplasm"/>
    <property type="evidence" value="ECO:0007669"/>
    <property type="project" value="UniProtKB-ARBA"/>
</dbReference>
<dbReference type="GO" id="GO:0035091">
    <property type="term" value="F:phosphatidylinositol binding"/>
    <property type="evidence" value="ECO:0007669"/>
    <property type="project" value="InterPro"/>
</dbReference>
<dbReference type="SUPFAM" id="SSF48464">
    <property type="entry name" value="ENTH/VHS domain"/>
    <property type="match status" value="1"/>
</dbReference>
<organism evidence="9 10">
    <name type="scientific">Zingiber officinale</name>
    <name type="common">Ginger</name>
    <name type="synonym">Amomum zingiber</name>
    <dbReference type="NCBI Taxonomy" id="94328"/>
    <lineage>
        <taxon>Eukaryota</taxon>
        <taxon>Viridiplantae</taxon>
        <taxon>Streptophyta</taxon>
        <taxon>Embryophyta</taxon>
        <taxon>Tracheophyta</taxon>
        <taxon>Spermatophyta</taxon>
        <taxon>Magnoliopsida</taxon>
        <taxon>Liliopsida</taxon>
        <taxon>Zingiberales</taxon>
        <taxon>Zingiberaceae</taxon>
        <taxon>Zingiber</taxon>
    </lineage>
</organism>
<proteinExistence type="inferred from homology"/>
<dbReference type="GO" id="GO:0043328">
    <property type="term" value="P:protein transport to vacuole involved in ubiquitin-dependent protein catabolic process via the multivesicular body sorting pathway"/>
    <property type="evidence" value="ECO:0007669"/>
    <property type="project" value="InterPro"/>
</dbReference>
<feature type="compositionally biased region" description="Low complexity" evidence="6">
    <location>
        <begin position="439"/>
        <end position="481"/>
    </location>
</feature>
<protein>
    <submittedName>
        <fullName evidence="9">Uncharacterized protein</fullName>
    </submittedName>
</protein>
<dbReference type="Pfam" id="PF03127">
    <property type="entry name" value="GAT"/>
    <property type="match status" value="1"/>
</dbReference>
<evidence type="ECO:0000313" key="10">
    <source>
        <dbReference type="Proteomes" id="UP000734854"/>
    </source>
</evidence>
<dbReference type="SUPFAM" id="SSF89009">
    <property type="entry name" value="GAT-like domain"/>
    <property type="match status" value="1"/>
</dbReference>
<feature type="region of interest" description="Disordered" evidence="6">
    <location>
        <begin position="387"/>
        <end position="413"/>
    </location>
</feature>
<sequence>MCLLQRLPLSASHAVATAAAVFGGQHLRFLDRRFRRRYSRCPCRVRHRSDPVQCFRPSSRVSPFLVEYFLLFFGFLRSESSTRLLLLVLRDSPGNLRAEMMSSSSSPAAATVRAEKPAVRVEKATSRLLIGPDWTMNMDICDTVNNDQWQAKEVLKAIKKRLQNKNPKVQFLALTLLETMVKNCGEYVHFQVAERKILEEMIKIVKKKTDMQVRDKILVLLDSWQEAFGGPGGKYPQYYLAYIELKRSGIAFPQRTADAPPIFTPPIAQSELTSAFPQSGYGVPSVASVGFDAAMTSDMGNLSFSDFRRIRDALELLREMLQAVNPNDRGAVKDELIVELVSQCRSNQKKLMELIGSTGDEKLLGEGLELNDELQSLLARHDAIAAGTPLPPEASKPLTQSKKPIEPPLVISNPIEDDEFEDDFDQLAHRNSKLKPLTSGSSASVNSSDSLTSNRRDITTATESSTSSSTMSNALVPIDYPLDPPPPVKAQKEEQDMIDLLSITLSTLPSSPGRPATPPSASREQNGTPATSTEPGYSYNSSYAPTANQGHSPYNSYITPWAQQALPAPTMQPQMPQYSSSWTAAHASSPRAVNMSAYSSRPLEQQNSFGSRANGSTAAAGVFVKETPTNTNSSPSYVLPNRLFEDLIDLRSFTGGTKTSVRSQQPMISGKK</sequence>
<feature type="compositionally biased region" description="Polar residues" evidence="6">
    <location>
        <begin position="519"/>
        <end position="555"/>
    </location>
</feature>
<keyword evidence="4" id="KW-0653">Protein transport</keyword>
<comment type="subcellular location">
    <subcellularLocation>
        <location evidence="1">Membrane</location>
        <topology evidence="1">Peripheral membrane protein</topology>
    </subcellularLocation>
</comment>
<dbReference type="PANTHER" id="PTHR45898">
    <property type="entry name" value="TOM1-LIKE PROTEIN"/>
    <property type="match status" value="1"/>
</dbReference>
<keyword evidence="10" id="KW-1185">Reference proteome</keyword>
<name>A0A8J5HIM2_ZINOF</name>
<evidence type="ECO:0000259" key="8">
    <source>
        <dbReference type="PROSITE" id="PS50909"/>
    </source>
</evidence>
<dbReference type="InterPro" id="IPR038425">
    <property type="entry name" value="GAT_sf"/>
</dbReference>
<evidence type="ECO:0000256" key="5">
    <source>
        <dbReference type="ARBA" id="ARBA00023136"/>
    </source>
</evidence>
<dbReference type="SMART" id="SM00288">
    <property type="entry name" value="VHS"/>
    <property type="match status" value="1"/>
</dbReference>
<evidence type="ECO:0000256" key="2">
    <source>
        <dbReference type="ARBA" id="ARBA00007708"/>
    </source>
</evidence>
<evidence type="ECO:0000256" key="1">
    <source>
        <dbReference type="ARBA" id="ARBA00004170"/>
    </source>
</evidence>
<dbReference type="GO" id="GO:0016020">
    <property type="term" value="C:membrane"/>
    <property type="evidence" value="ECO:0007669"/>
    <property type="project" value="UniProtKB-SubCell"/>
</dbReference>
<dbReference type="PROSITE" id="PS50179">
    <property type="entry name" value="VHS"/>
    <property type="match status" value="1"/>
</dbReference>
<feature type="compositionally biased region" description="Low complexity" evidence="6">
    <location>
        <begin position="500"/>
        <end position="511"/>
    </location>
</feature>
<keyword evidence="5" id="KW-0472">Membrane</keyword>
<dbReference type="InterPro" id="IPR002014">
    <property type="entry name" value="VHS_dom"/>
</dbReference>
<feature type="region of interest" description="Disordered" evidence="6">
    <location>
        <begin position="432"/>
        <end position="555"/>
    </location>
</feature>
<dbReference type="EMBL" id="JACMSC010000003">
    <property type="protein sequence ID" value="KAG6528161.1"/>
    <property type="molecule type" value="Genomic_DNA"/>
</dbReference>
<accession>A0A8J5HIM2</accession>
<evidence type="ECO:0000313" key="9">
    <source>
        <dbReference type="EMBL" id="KAG6528161.1"/>
    </source>
</evidence>
<feature type="domain" description="VHS" evidence="7">
    <location>
        <begin position="124"/>
        <end position="253"/>
    </location>
</feature>
<dbReference type="GO" id="GO:0043130">
    <property type="term" value="F:ubiquitin binding"/>
    <property type="evidence" value="ECO:0007669"/>
    <property type="project" value="InterPro"/>
</dbReference>
<dbReference type="CDD" id="cd14231">
    <property type="entry name" value="GAT_GGA-like_plant"/>
    <property type="match status" value="1"/>
</dbReference>
<dbReference type="InterPro" id="IPR008942">
    <property type="entry name" value="ENTH_VHS"/>
</dbReference>
<dbReference type="Gene3D" id="1.20.58.160">
    <property type="match status" value="1"/>
</dbReference>
<dbReference type="InterPro" id="IPR004152">
    <property type="entry name" value="GAT_dom"/>
</dbReference>
<dbReference type="PANTHER" id="PTHR45898:SF2">
    <property type="entry name" value="TOM1-LIKE PROTEIN 6"/>
    <property type="match status" value="1"/>
</dbReference>
<dbReference type="PROSITE" id="PS50909">
    <property type="entry name" value="GAT"/>
    <property type="match status" value="1"/>
</dbReference>
<dbReference type="CDD" id="cd03561">
    <property type="entry name" value="VHS"/>
    <property type="match status" value="1"/>
</dbReference>
<dbReference type="InterPro" id="IPR044836">
    <property type="entry name" value="TOL_plant"/>
</dbReference>
<dbReference type="Proteomes" id="UP000734854">
    <property type="component" value="Unassembled WGS sequence"/>
</dbReference>
<evidence type="ECO:0000256" key="4">
    <source>
        <dbReference type="ARBA" id="ARBA00022927"/>
    </source>
</evidence>
<evidence type="ECO:0000259" key="7">
    <source>
        <dbReference type="PROSITE" id="PS50179"/>
    </source>
</evidence>
<feature type="domain" description="GAT" evidence="8">
    <location>
        <begin position="298"/>
        <end position="386"/>
    </location>
</feature>